<accession>A0A8J5VT22</accession>
<evidence type="ECO:0000313" key="3">
    <source>
        <dbReference type="EMBL" id="KAG8070741.1"/>
    </source>
</evidence>
<feature type="region of interest" description="Disordered" evidence="1">
    <location>
        <begin position="1"/>
        <end position="90"/>
    </location>
</feature>
<dbReference type="PANTHER" id="PTHR35481:SF1">
    <property type="entry name" value="DNA-DIRECTED RNA POLYMERASE SUBUNIT ALPHA"/>
    <property type="match status" value="1"/>
</dbReference>
<feature type="compositionally biased region" description="Polar residues" evidence="1">
    <location>
        <begin position="17"/>
        <end position="33"/>
    </location>
</feature>
<reference evidence="3" key="1">
    <citation type="journal article" date="2021" name="bioRxiv">
        <title>Whole Genome Assembly and Annotation of Northern Wild Rice, Zizania palustris L., Supports a Whole Genome Duplication in the Zizania Genus.</title>
        <authorList>
            <person name="Haas M."/>
            <person name="Kono T."/>
            <person name="Macchietto M."/>
            <person name="Millas R."/>
            <person name="McGilp L."/>
            <person name="Shao M."/>
            <person name="Duquette J."/>
            <person name="Hirsch C.N."/>
            <person name="Kimball J."/>
        </authorList>
    </citation>
    <scope>NUCLEOTIDE SEQUENCE</scope>
    <source>
        <tissue evidence="3">Fresh leaf tissue</tissue>
    </source>
</reference>
<reference evidence="3" key="2">
    <citation type="submission" date="2021-02" db="EMBL/GenBank/DDBJ databases">
        <authorList>
            <person name="Kimball J.A."/>
            <person name="Haas M.W."/>
            <person name="Macchietto M."/>
            <person name="Kono T."/>
            <person name="Duquette J."/>
            <person name="Shao M."/>
        </authorList>
    </citation>
    <scope>NUCLEOTIDE SEQUENCE</scope>
    <source>
        <tissue evidence="3">Fresh leaf tissue</tissue>
    </source>
</reference>
<organism evidence="3 4">
    <name type="scientific">Zizania palustris</name>
    <name type="common">Northern wild rice</name>
    <dbReference type="NCBI Taxonomy" id="103762"/>
    <lineage>
        <taxon>Eukaryota</taxon>
        <taxon>Viridiplantae</taxon>
        <taxon>Streptophyta</taxon>
        <taxon>Embryophyta</taxon>
        <taxon>Tracheophyta</taxon>
        <taxon>Spermatophyta</taxon>
        <taxon>Magnoliopsida</taxon>
        <taxon>Liliopsida</taxon>
        <taxon>Poales</taxon>
        <taxon>Poaceae</taxon>
        <taxon>BOP clade</taxon>
        <taxon>Oryzoideae</taxon>
        <taxon>Oryzeae</taxon>
        <taxon>Zizaniinae</taxon>
        <taxon>Zizania</taxon>
    </lineage>
</organism>
<proteinExistence type="predicted"/>
<dbReference type="InterPro" id="IPR057225">
    <property type="entry name" value="DUF7903"/>
</dbReference>
<feature type="compositionally biased region" description="Polar residues" evidence="1">
    <location>
        <begin position="48"/>
        <end position="59"/>
    </location>
</feature>
<sequence length="479" mass="52646">MSEKPSTFPLPSRTKRSNPSSVATGQLSKTSSPAAAMAYLPRHKRHSNASTAPTSLTQAPPSLSSSLRSLSLSSPRGRHRHGTAHRQSGNRMMGGMIYHVDCVSRWSPLPPFSADPDDDASLCLQPFPWDTMERKTGAKPFALVPSSSAAEASLGSAEEAAYAIAEKFLPDLLAAADRAKAGDVPQEKDEVKLSVVARVGRVLFRCGGSPVTMNSLRKLVKAGEEGSRSRVCKLFHTNVPAECLDAMEQSAAKKMGLEFDSSKELYHVKVLDKHQSDSTISCKCTVQEDGKLAIHKVELKHERHLVEDISCLFKDLDLRLMLCTKRILKNLDVSLLCVNNLIISIMKPFFSKATPFLQAEVENAINCLVSSAIIDPDVQGGLRWSPGKESIDGRFHIVGAWHSNYKAFRNETLRLKLRHADRFDHQSLTAEVSDEVTFKLIGISGRLEAGERDVNSFKEMLESAVQMIWDSALSYKMAA</sequence>
<dbReference type="Pfam" id="PF25475">
    <property type="entry name" value="DUF7903"/>
    <property type="match status" value="2"/>
</dbReference>
<dbReference type="PANTHER" id="PTHR35481">
    <property type="entry name" value="DNA-DIRECTED RNA POLYMERASE SUBUNIT ALPHA"/>
    <property type="match status" value="1"/>
</dbReference>
<dbReference type="EMBL" id="JAAALK010000283">
    <property type="protein sequence ID" value="KAG8070741.1"/>
    <property type="molecule type" value="Genomic_DNA"/>
</dbReference>
<protein>
    <recommendedName>
        <fullName evidence="2">DUF7903 domain-containing protein</fullName>
    </recommendedName>
</protein>
<dbReference type="Proteomes" id="UP000729402">
    <property type="component" value="Unassembled WGS sequence"/>
</dbReference>
<evidence type="ECO:0000256" key="1">
    <source>
        <dbReference type="SAM" id="MobiDB-lite"/>
    </source>
</evidence>
<evidence type="ECO:0000313" key="4">
    <source>
        <dbReference type="Proteomes" id="UP000729402"/>
    </source>
</evidence>
<evidence type="ECO:0000259" key="2">
    <source>
        <dbReference type="Pfam" id="PF25475"/>
    </source>
</evidence>
<gene>
    <name evidence="3" type="ORF">GUJ93_ZPchr0006g43139</name>
</gene>
<feature type="domain" description="DUF7903" evidence="2">
    <location>
        <begin position="356"/>
        <end position="470"/>
    </location>
</feature>
<comment type="caution">
    <text evidence="3">The sequence shown here is derived from an EMBL/GenBank/DDBJ whole genome shotgun (WGS) entry which is preliminary data.</text>
</comment>
<dbReference type="OrthoDB" id="2014147at2759"/>
<keyword evidence="4" id="KW-1185">Reference proteome</keyword>
<name>A0A8J5VT22_ZIZPA</name>
<feature type="domain" description="DUF7903" evidence="2">
    <location>
        <begin position="94"/>
        <end position="333"/>
    </location>
</feature>
<feature type="compositionally biased region" description="Low complexity" evidence="1">
    <location>
        <begin position="60"/>
        <end position="75"/>
    </location>
</feature>
<dbReference type="AlphaFoldDB" id="A0A8J5VT22"/>